<gene>
    <name evidence="2" type="ORF">LT40_08935</name>
</gene>
<dbReference type="AlphaFoldDB" id="A0A089YUV1"/>
<dbReference type="KEGG" id="prh:LT40_08935"/>
<sequence length="112" mass="12454">MAIETFTWTPDDEASGDSTLRTRKSQFGDGYAQVSSDGLNGETDSWSLSFGGLADEIAPPLAFIRRHRGAKSFLWTNPEGVLGMYRCETFRQQRKPGDVVVLSATFERAYQP</sequence>
<evidence type="ECO:0000256" key="1">
    <source>
        <dbReference type="SAM" id="MobiDB-lite"/>
    </source>
</evidence>
<dbReference type="RefSeq" id="WP_043188966.1">
    <property type="nucleotide sequence ID" value="NZ_CP009533.1"/>
</dbReference>
<dbReference type="eggNOG" id="COG4718">
    <property type="taxonomic scope" value="Bacteria"/>
</dbReference>
<dbReference type="Proteomes" id="UP000029499">
    <property type="component" value="Chromosome"/>
</dbReference>
<proteinExistence type="predicted"/>
<dbReference type="OrthoDB" id="8607203at2"/>
<dbReference type="EMBL" id="CP009533">
    <property type="protein sequence ID" value="AIS17515.1"/>
    <property type="molecule type" value="Genomic_DNA"/>
</dbReference>
<protein>
    <submittedName>
        <fullName evidence="2">Minor tail family protein</fullName>
    </submittedName>
</protein>
<dbReference type="HOGENOM" id="CLU_142717_0_0_6"/>
<organism evidence="2 3">
    <name type="scientific">Pseudomonas rhizosphaerae</name>
    <dbReference type="NCBI Taxonomy" id="216142"/>
    <lineage>
        <taxon>Bacteria</taxon>
        <taxon>Pseudomonadati</taxon>
        <taxon>Pseudomonadota</taxon>
        <taxon>Gammaproteobacteria</taxon>
        <taxon>Pseudomonadales</taxon>
        <taxon>Pseudomonadaceae</taxon>
        <taxon>Pseudomonas</taxon>
    </lineage>
</organism>
<dbReference type="Pfam" id="PF05939">
    <property type="entry name" value="Phage_min_tail"/>
    <property type="match status" value="1"/>
</dbReference>
<accession>A0A089YUV1</accession>
<name>A0A089YUV1_9PSED</name>
<evidence type="ECO:0000313" key="3">
    <source>
        <dbReference type="Proteomes" id="UP000029499"/>
    </source>
</evidence>
<dbReference type="InterPro" id="IPR010265">
    <property type="entry name" value="Phage_lambda_TipM"/>
</dbReference>
<feature type="region of interest" description="Disordered" evidence="1">
    <location>
        <begin position="1"/>
        <end position="22"/>
    </location>
</feature>
<evidence type="ECO:0000313" key="2">
    <source>
        <dbReference type="EMBL" id="AIS17515.1"/>
    </source>
</evidence>
<reference evidence="2 3" key="1">
    <citation type="journal article" date="2015" name="J. Biotechnol.">
        <title>Complete genome sequence of Pseudomonas rhizosphaerae IH5T (=DSM 16299T), a phosphate-solubilizing rhizobacterium for bacterial biofertilizer.</title>
        <authorList>
            <person name="Kwak Y."/>
            <person name="Jung B.K."/>
            <person name="Shin J.H."/>
        </authorList>
    </citation>
    <scope>NUCLEOTIDE SEQUENCE [LARGE SCALE GENOMIC DNA]</scope>
    <source>
        <strain evidence="2">DSM 16299</strain>
    </source>
</reference>
<dbReference type="STRING" id="216142.LT40_08935"/>
<keyword evidence="3" id="KW-1185">Reference proteome</keyword>